<dbReference type="GO" id="GO:0120293">
    <property type="term" value="C:dynein axonemal particle"/>
    <property type="evidence" value="ECO:0007669"/>
    <property type="project" value="UniProtKB-SubCell"/>
</dbReference>
<dbReference type="InterPro" id="IPR015943">
    <property type="entry name" value="WD40/YVTN_repeat-like_dom_sf"/>
</dbReference>
<keyword evidence="8" id="KW-0966">Cell projection</keyword>
<reference evidence="14" key="1">
    <citation type="submission" date="2013-11" db="EMBL/GenBank/DDBJ databases">
        <title>The genomic landscape of the Guanapo guppy.</title>
        <authorList>
            <person name="Kuenstner A."/>
            <person name="Dreyer C."/>
        </authorList>
    </citation>
    <scope>NUCLEOTIDE SEQUENCE</scope>
    <source>
        <strain evidence="14">Guanapo</strain>
    </source>
</reference>
<keyword evidence="5" id="KW-0282">Flagellum</keyword>
<dbReference type="Ensembl" id="ENSPRET00000016234.1">
    <property type="protein sequence ID" value="ENSPREP00000016065.1"/>
    <property type="gene ID" value="ENSPREG00000010848.1"/>
</dbReference>
<dbReference type="PANTHER" id="PTHR12442:SF12">
    <property type="entry name" value="DYNEIN AXONEMAL INTERMEDIATE CHAIN 4"/>
    <property type="match status" value="1"/>
</dbReference>
<evidence type="ECO:0000256" key="9">
    <source>
        <dbReference type="ARBA" id="ARBA00024190"/>
    </source>
</evidence>
<keyword evidence="7" id="KW-0206">Cytoskeleton</keyword>
<evidence type="ECO:0000313" key="13">
    <source>
        <dbReference type="Ensembl" id="ENSPREP00000016065.1"/>
    </source>
</evidence>
<dbReference type="GO" id="GO:0045503">
    <property type="term" value="F:dynein light chain binding"/>
    <property type="evidence" value="ECO:0007669"/>
    <property type="project" value="TreeGrafter"/>
</dbReference>
<dbReference type="STRING" id="8081.ENSPREP00000016065"/>
<dbReference type="GeneTree" id="ENSGT00940000156209"/>
<evidence type="ECO:0000256" key="10">
    <source>
        <dbReference type="ARBA" id="ARBA00040002"/>
    </source>
</evidence>
<dbReference type="PROSITE" id="PS50082">
    <property type="entry name" value="WD_REPEATS_2"/>
    <property type="match status" value="1"/>
</dbReference>
<evidence type="ECO:0000256" key="11">
    <source>
        <dbReference type="ARBA" id="ARBA00041557"/>
    </source>
</evidence>
<evidence type="ECO:0000256" key="3">
    <source>
        <dbReference type="ARBA" id="ARBA00022574"/>
    </source>
</evidence>
<keyword evidence="2" id="KW-0963">Cytoplasm</keyword>
<evidence type="ECO:0000256" key="2">
    <source>
        <dbReference type="ARBA" id="ARBA00022490"/>
    </source>
</evidence>
<dbReference type="AlphaFoldDB" id="A0A3P9P2L4"/>
<dbReference type="GO" id="GO:0005858">
    <property type="term" value="C:axonemal dynein complex"/>
    <property type="evidence" value="ECO:0007669"/>
    <property type="project" value="TreeGrafter"/>
</dbReference>
<proteinExistence type="predicted"/>
<dbReference type="FunFam" id="2.130.10.10:FF:001248">
    <property type="entry name" value="WD repeat domain 78"/>
    <property type="match status" value="1"/>
</dbReference>
<keyword evidence="3 12" id="KW-0853">WD repeat</keyword>
<dbReference type="Gene3D" id="2.130.10.10">
    <property type="entry name" value="YVTN repeat-like/Quinoprotein amine dehydrogenase"/>
    <property type="match status" value="1"/>
</dbReference>
<dbReference type="Bgee" id="ENSPREG00000010848">
    <property type="expression patterns" value="Expressed in head"/>
</dbReference>
<evidence type="ECO:0000256" key="4">
    <source>
        <dbReference type="ARBA" id="ARBA00022737"/>
    </source>
</evidence>
<sequence length="778" mass="87145">MSTSVAKEGKKMRCAVMLKPSKRGSNLLALTSRRSFTFSGSKILDRMAGPTPRQAVRVFDEENNDVTPQPFYRADLRAEPGSRFLVDELSAGSTSDQTTFTGSFTMPFSRSVLDSSRISSQSTTESVNEEMEETFCRRDFPFNLPESLLPDEKRKKGSVKEQMTQALLKGIKDILITETDTISLLDIPPTLVSVNADDADVIIEINKQYSEVCRNRRNNEKYVDRAVQTLNGATKNKQIQNNLMLMVDTATIVSAFEMYAPPEQEVMVYSPEMKQTNDAETIVDSRRSPERSLSLTCSASTVISTCSLKDVETVGSSLNTQVDSERIMTSDKFQFSLLLMERTVLRNNFQSQLAAYRKLPLLQDPDRLVKPKEKEQSEAETSCSPALQCLWVFSCELSRGCRVSSMAWNKKNPDLLAVGYGETDYRNHGPGLVCCWSIKNPMWPERIINCDSAVTTVDFSSNSPGQLAVGMCDGSIAIHNVQSTDNKSPFISSRECAKRHLGPVWQLRWNQQELSFTGEEKVESLYSVGADGRICKWFVINGGLDCTDLMKLKKMNNTLRKTEQNKPEKTAECVLSVLTPGLCFDFHPSDSNIYLTGTWEGNIHKCSCSNGHQFLETYRKHFCPVNCITWCPLHPDVFLSCSSDSTIQLWKQDCINPLLSFTSNQPVGEVRWSPKHATVFSAVNEGQLEIWDLNSSFLDPVIVQPAAPGLKMTSLLFASLTDCVVVGDSDGQVTVYQLQNLHVGESSQAIHRPQPRKKNKSCKWKSDMKTNKTTYAKY</sequence>
<keyword evidence="14" id="KW-1185">Reference proteome</keyword>
<evidence type="ECO:0000256" key="7">
    <source>
        <dbReference type="ARBA" id="ARBA00023212"/>
    </source>
</evidence>
<feature type="repeat" description="WD" evidence="12">
    <location>
        <begin position="618"/>
        <end position="651"/>
    </location>
</feature>
<dbReference type="GO" id="GO:0045504">
    <property type="term" value="F:dynein heavy chain binding"/>
    <property type="evidence" value="ECO:0007669"/>
    <property type="project" value="TreeGrafter"/>
</dbReference>
<dbReference type="GO" id="GO:0003341">
    <property type="term" value="P:cilium movement"/>
    <property type="evidence" value="ECO:0007669"/>
    <property type="project" value="TreeGrafter"/>
</dbReference>
<dbReference type="SMART" id="SM00320">
    <property type="entry name" value="WD40"/>
    <property type="match status" value="7"/>
</dbReference>
<reference evidence="13" key="2">
    <citation type="submission" date="2025-08" db="UniProtKB">
        <authorList>
            <consortium name="Ensembl"/>
        </authorList>
    </citation>
    <scope>IDENTIFICATION</scope>
    <source>
        <strain evidence="13">Guanapo</strain>
    </source>
</reference>
<dbReference type="Proteomes" id="UP000242638">
    <property type="component" value="Unassembled WGS sequence"/>
</dbReference>
<evidence type="ECO:0000256" key="5">
    <source>
        <dbReference type="ARBA" id="ARBA00022846"/>
    </source>
</evidence>
<keyword evidence="4" id="KW-0677">Repeat</keyword>
<name>A0A3P9P2L4_POERE</name>
<protein>
    <recommendedName>
        <fullName evidence="10">Dynein axonemal intermediate chain 4</fullName>
    </recommendedName>
    <alternativeName>
        <fullName evidence="11">WD repeat-containing protein 78</fullName>
    </alternativeName>
</protein>
<dbReference type="SUPFAM" id="SSF50978">
    <property type="entry name" value="WD40 repeat-like"/>
    <property type="match status" value="1"/>
</dbReference>
<evidence type="ECO:0000313" key="14">
    <source>
        <dbReference type="Proteomes" id="UP000242638"/>
    </source>
</evidence>
<evidence type="ECO:0000256" key="12">
    <source>
        <dbReference type="PROSITE-ProRule" id="PRU00221"/>
    </source>
</evidence>
<dbReference type="InterPro" id="IPR001680">
    <property type="entry name" value="WD40_rpt"/>
</dbReference>
<evidence type="ECO:0000256" key="6">
    <source>
        <dbReference type="ARBA" id="ARBA00023069"/>
    </source>
</evidence>
<keyword evidence="6" id="KW-0969">Cilium</keyword>
<evidence type="ECO:0000256" key="8">
    <source>
        <dbReference type="ARBA" id="ARBA00023273"/>
    </source>
</evidence>
<dbReference type="OMA" id="VFVWSIK"/>
<accession>A0A3P9P2L4</accession>
<evidence type="ECO:0000256" key="1">
    <source>
        <dbReference type="ARBA" id="ARBA00004611"/>
    </source>
</evidence>
<dbReference type="PANTHER" id="PTHR12442">
    <property type="entry name" value="DYNEIN INTERMEDIATE CHAIN"/>
    <property type="match status" value="1"/>
</dbReference>
<dbReference type="InterPro" id="IPR050687">
    <property type="entry name" value="Dynein_IC"/>
</dbReference>
<reference evidence="13" key="3">
    <citation type="submission" date="2025-09" db="UniProtKB">
        <authorList>
            <consortium name="Ensembl"/>
        </authorList>
    </citation>
    <scope>IDENTIFICATION</scope>
    <source>
        <strain evidence="13">Guanapo</strain>
    </source>
</reference>
<organism evidence="13 14">
    <name type="scientific">Poecilia reticulata</name>
    <name type="common">Guppy</name>
    <name type="synonym">Acanthophacelus reticulatus</name>
    <dbReference type="NCBI Taxonomy" id="8081"/>
    <lineage>
        <taxon>Eukaryota</taxon>
        <taxon>Metazoa</taxon>
        <taxon>Chordata</taxon>
        <taxon>Craniata</taxon>
        <taxon>Vertebrata</taxon>
        <taxon>Euteleostomi</taxon>
        <taxon>Actinopterygii</taxon>
        <taxon>Neopterygii</taxon>
        <taxon>Teleostei</taxon>
        <taxon>Neoteleostei</taxon>
        <taxon>Acanthomorphata</taxon>
        <taxon>Ovalentaria</taxon>
        <taxon>Atherinomorphae</taxon>
        <taxon>Cyprinodontiformes</taxon>
        <taxon>Poeciliidae</taxon>
        <taxon>Poeciliinae</taxon>
        <taxon>Poecilia</taxon>
    </lineage>
</organism>
<dbReference type="Pfam" id="PF00400">
    <property type="entry name" value="WD40"/>
    <property type="match status" value="1"/>
</dbReference>
<comment type="subcellular location">
    <subcellularLocation>
        <location evidence="1">Cytoplasm</location>
        <location evidence="1">Cytoskeleton</location>
        <location evidence="1">Flagellum axoneme</location>
    </subcellularLocation>
    <subcellularLocation>
        <location evidence="9">Dynein axonemal particle</location>
    </subcellularLocation>
</comment>
<dbReference type="InterPro" id="IPR036322">
    <property type="entry name" value="WD40_repeat_dom_sf"/>
</dbReference>